<dbReference type="PANTHER" id="PTHR47163:SF2">
    <property type="entry name" value="SI:DKEY-17M8.2"/>
    <property type="match status" value="1"/>
</dbReference>
<feature type="non-terminal residue" evidence="2">
    <location>
        <position position="220"/>
    </location>
</feature>
<accession>A0A3S3NID4</accession>
<dbReference type="InterPro" id="IPR053164">
    <property type="entry name" value="IS1016-like_transposase"/>
</dbReference>
<proteinExistence type="predicted"/>
<organism evidence="2 3">
    <name type="scientific">Dinothrombium tinctorium</name>
    <dbReference type="NCBI Taxonomy" id="1965070"/>
    <lineage>
        <taxon>Eukaryota</taxon>
        <taxon>Metazoa</taxon>
        <taxon>Ecdysozoa</taxon>
        <taxon>Arthropoda</taxon>
        <taxon>Chelicerata</taxon>
        <taxon>Arachnida</taxon>
        <taxon>Acari</taxon>
        <taxon>Acariformes</taxon>
        <taxon>Trombidiformes</taxon>
        <taxon>Prostigmata</taxon>
        <taxon>Anystina</taxon>
        <taxon>Parasitengona</taxon>
        <taxon>Trombidioidea</taxon>
        <taxon>Trombidiidae</taxon>
        <taxon>Dinothrombium</taxon>
    </lineage>
</organism>
<dbReference type="OrthoDB" id="424490at2759"/>
<dbReference type="AlphaFoldDB" id="A0A3S3NID4"/>
<dbReference type="InterPro" id="IPR024445">
    <property type="entry name" value="Tnp_ISXO2-like"/>
</dbReference>
<evidence type="ECO:0000313" key="2">
    <source>
        <dbReference type="EMBL" id="RWR99987.1"/>
    </source>
</evidence>
<dbReference type="SMART" id="SM01126">
    <property type="entry name" value="DDE_Tnp_IS1595"/>
    <property type="match status" value="1"/>
</dbReference>
<dbReference type="Proteomes" id="UP000285301">
    <property type="component" value="Unassembled WGS sequence"/>
</dbReference>
<keyword evidence="3" id="KW-1185">Reference proteome</keyword>
<evidence type="ECO:0000313" key="3">
    <source>
        <dbReference type="Proteomes" id="UP000285301"/>
    </source>
</evidence>
<comment type="caution">
    <text evidence="2">The sequence shown here is derived from an EMBL/GenBank/DDBJ whole genome shotgun (WGS) entry which is preliminary data.</text>
</comment>
<reference evidence="2 3" key="1">
    <citation type="journal article" date="2018" name="Gigascience">
        <title>Genomes of trombidid mites reveal novel predicted allergens and laterally-transferred genes associated with secondary metabolism.</title>
        <authorList>
            <person name="Dong X."/>
            <person name="Chaisiri K."/>
            <person name="Xia D."/>
            <person name="Armstrong S.D."/>
            <person name="Fang Y."/>
            <person name="Donnelly M.J."/>
            <person name="Kadowaki T."/>
            <person name="McGarry J.W."/>
            <person name="Darby A.C."/>
            <person name="Makepeace B.L."/>
        </authorList>
    </citation>
    <scope>NUCLEOTIDE SEQUENCE [LARGE SCALE GENOMIC DNA]</scope>
    <source>
        <strain evidence="2">UoL-WK</strain>
    </source>
</reference>
<protein>
    <recommendedName>
        <fullName evidence="1">ISXO2-like transposase domain-containing protein</fullName>
    </recommendedName>
</protein>
<feature type="domain" description="ISXO2-like transposase" evidence="1">
    <location>
        <begin position="123"/>
        <end position="220"/>
    </location>
</feature>
<name>A0A3S3NID4_9ACAR</name>
<evidence type="ECO:0000259" key="1">
    <source>
        <dbReference type="SMART" id="SM01126"/>
    </source>
</evidence>
<dbReference type="PANTHER" id="PTHR47163">
    <property type="entry name" value="DDE_TNP_IS1595 DOMAIN-CONTAINING PROTEIN"/>
    <property type="match status" value="1"/>
</dbReference>
<dbReference type="Pfam" id="PF12762">
    <property type="entry name" value="DDE_Tnp_IS1595"/>
    <property type="match status" value="1"/>
</dbReference>
<gene>
    <name evidence="2" type="ORF">B4U79_10604</name>
</gene>
<sequence>MATNARRRRIVDDRDEFDAIDWASFNVRDLYRWTFEEDKATRFAEYLKLIDTEPGVCPGRNGLACGQEMRVQESGNDRKFRMTQKEIMHEAHIGGEKTINDWQSFIRECYGVVLSNDNGGNSKIGGPGCVVEIDESHIRTRKYDVGRVLKSQQLWVFGGICRNDRRCFVVPVERRDAATLLPLIREHIEPGTHIVSDMWRVYRQIPSQLQGYTHDAVNQS</sequence>
<dbReference type="EMBL" id="NCKU01012776">
    <property type="protein sequence ID" value="RWR99987.1"/>
    <property type="molecule type" value="Genomic_DNA"/>
</dbReference>